<evidence type="ECO:0000256" key="4">
    <source>
        <dbReference type="ARBA" id="ARBA00022692"/>
    </source>
</evidence>
<proteinExistence type="inferred from homology"/>
<dbReference type="AlphaFoldDB" id="A0A4S4F0F8"/>
<protein>
    <submittedName>
        <fullName evidence="10">Uncharacterized protein</fullName>
    </submittedName>
</protein>
<keyword evidence="5" id="KW-0999">Mitochondrion inner membrane</keyword>
<reference evidence="10 11" key="1">
    <citation type="journal article" date="2018" name="Proc. Natl. Acad. Sci. U.S.A.">
        <title>Draft genome sequence of Camellia sinensis var. sinensis provides insights into the evolution of the tea genome and tea quality.</title>
        <authorList>
            <person name="Wei C."/>
            <person name="Yang H."/>
            <person name="Wang S."/>
            <person name="Zhao J."/>
            <person name="Liu C."/>
            <person name="Gao L."/>
            <person name="Xia E."/>
            <person name="Lu Y."/>
            <person name="Tai Y."/>
            <person name="She G."/>
            <person name="Sun J."/>
            <person name="Cao H."/>
            <person name="Tong W."/>
            <person name="Gao Q."/>
            <person name="Li Y."/>
            <person name="Deng W."/>
            <person name="Jiang X."/>
            <person name="Wang W."/>
            <person name="Chen Q."/>
            <person name="Zhang S."/>
            <person name="Li H."/>
            <person name="Wu J."/>
            <person name="Wang P."/>
            <person name="Li P."/>
            <person name="Shi C."/>
            <person name="Zheng F."/>
            <person name="Jian J."/>
            <person name="Huang B."/>
            <person name="Shan D."/>
            <person name="Shi M."/>
            <person name="Fang C."/>
            <person name="Yue Y."/>
            <person name="Li F."/>
            <person name="Li D."/>
            <person name="Wei S."/>
            <person name="Han B."/>
            <person name="Jiang C."/>
            <person name="Yin Y."/>
            <person name="Xia T."/>
            <person name="Zhang Z."/>
            <person name="Bennetzen J.L."/>
            <person name="Zhao S."/>
            <person name="Wan X."/>
        </authorList>
    </citation>
    <scope>NUCLEOTIDE SEQUENCE [LARGE SCALE GENOMIC DNA]</scope>
    <source>
        <strain evidence="11">cv. Shuchazao</strain>
        <tissue evidence="10">Leaf</tissue>
    </source>
</reference>
<evidence type="ECO:0000256" key="3">
    <source>
        <dbReference type="ARBA" id="ARBA00009591"/>
    </source>
</evidence>
<name>A0A4S4F0F8_CAMSN</name>
<keyword evidence="6 9" id="KW-1133">Transmembrane helix</keyword>
<evidence type="ECO:0000256" key="2">
    <source>
        <dbReference type="ARBA" id="ARBA00004273"/>
    </source>
</evidence>
<evidence type="ECO:0000313" key="11">
    <source>
        <dbReference type="Proteomes" id="UP000306102"/>
    </source>
</evidence>
<dbReference type="GO" id="GO:0005743">
    <property type="term" value="C:mitochondrial inner membrane"/>
    <property type="evidence" value="ECO:0007669"/>
    <property type="project" value="UniProtKB-SubCell"/>
</dbReference>
<sequence>MAGHHVTLKGPSVIKEICLGIIVGLSVASMWKKKQWDMKKRSTAFYDSLNKGANRNQCRDSLQSLVGPLKSRTLKRCAQSVKKCAIKRRAQSIKRRARYDGEAREGLGWRARFSSSVKRRAMRVAAPAI</sequence>
<evidence type="ECO:0000256" key="1">
    <source>
        <dbReference type="ARBA" id="ARBA00002480"/>
    </source>
</evidence>
<keyword evidence="8 9" id="KW-0472">Membrane</keyword>
<comment type="caution">
    <text evidence="10">The sequence shown here is derived from an EMBL/GenBank/DDBJ whole genome shotgun (WGS) entry which is preliminary data.</text>
</comment>
<dbReference type="STRING" id="542762.A0A4S4F0F8"/>
<comment type="subcellular location">
    <subcellularLocation>
        <location evidence="2">Mitochondrion inner membrane</location>
    </subcellularLocation>
</comment>
<dbReference type="EMBL" id="SDRB02000628">
    <property type="protein sequence ID" value="THG22889.1"/>
    <property type="molecule type" value="Genomic_DNA"/>
</dbReference>
<accession>A0A4S4F0F8</accession>
<evidence type="ECO:0000313" key="10">
    <source>
        <dbReference type="EMBL" id="THG22889.1"/>
    </source>
</evidence>
<comment type="function">
    <text evidence="1">This protein is one of the nuclear-coded polypeptide chains of cytochrome c oxidase, the terminal oxidase in mitochondrial electron transport.</text>
</comment>
<gene>
    <name evidence="10" type="ORF">TEA_025373</name>
</gene>
<evidence type="ECO:0000256" key="6">
    <source>
        <dbReference type="ARBA" id="ARBA00022989"/>
    </source>
</evidence>
<evidence type="ECO:0000256" key="8">
    <source>
        <dbReference type="ARBA" id="ARBA00023136"/>
    </source>
</evidence>
<dbReference type="PANTHER" id="PTHR34372">
    <property type="entry name" value="CYTOCHROME C OXIDASE SUBUNIT 5C-2-RELATED"/>
    <property type="match status" value="1"/>
</dbReference>
<keyword evidence="4 9" id="KW-0812">Transmembrane</keyword>
<dbReference type="InterPro" id="IPR008432">
    <property type="entry name" value="COX5C"/>
</dbReference>
<keyword evidence="11" id="KW-1185">Reference proteome</keyword>
<evidence type="ECO:0000256" key="7">
    <source>
        <dbReference type="ARBA" id="ARBA00023128"/>
    </source>
</evidence>
<comment type="similarity">
    <text evidence="3">Belongs to the cytochrome c oxidase subunit 5C family.</text>
</comment>
<dbReference type="Proteomes" id="UP000306102">
    <property type="component" value="Unassembled WGS sequence"/>
</dbReference>
<organism evidence="10 11">
    <name type="scientific">Camellia sinensis var. sinensis</name>
    <name type="common">China tea</name>
    <dbReference type="NCBI Taxonomy" id="542762"/>
    <lineage>
        <taxon>Eukaryota</taxon>
        <taxon>Viridiplantae</taxon>
        <taxon>Streptophyta</taxon>
        <taxon>Embryophyta</taxon>
        <taxon>Tracheophyta</taxon>
        <taxon>Spermatophyta</taxon>
        <taxon>Magnoliopsida</taxon>
        <taxon>eudicotyledons</taxon>
        <taxon>Gunneridae</taxon>
        <taxon>Pentapetalae</taxon>
        <taxon>asterids</taxon>
        <taxon>Ericales</taxon>
        <taxon>Theaceae</taxon>
        <taxon>Camellia</taxon>
    </lineage>
</organism>
<evidence type="ECO:0000256" key="9">
    <source>
        <dbReference type="SAM" id="Phobius"/>
    </source>
</evidence>
<keyword evidence="7" id="KW-0496">Mitochondrion</keyword>
<feature type="transmembrane region" description="Helical" evidence="9">
    <location>
        <begin position="12"/>
        <end position="31"/>
    </location>
</feature>
<dbReference type="PANTHER" id="PTHR34372:SF2">
    <property type="entry name" value="CYTOCHROME C OXIDASE SUBUNIT 5C-2-RELATED"/>
    <property type="match status" value="1"/>
</dbReference>
<evidence type="ECO:0000256" key="5">
    <source>
        <dbReference type="ARBA" id="ARBA00022792"/>
    </source>
</evidence>